<comment type="caution">
    <text evidence="7">The sequence shown here is derived from an EMBL/GenBank/DDBJ whole genome shotgun (WGS) entry which is preliminary data.</text>
</comment>
<dbReference type="InterPro" id="IPR020846">
    <property type="entry name" value="MFS_dom"/>
</dbReference>
<evidence type="ECO:0000313" key="8">
    <source>
        <dbReference type="Proteomes" id="UP001139068"/>
    </source>
</evidence>
<feature type="transmembrane region" description="Helical" evidence="5">
    <location>
        <begin position="322"/>
        <end position="342"/>
    </location>
</feature>
<feature type="transmembrane region" description="Helical" evidence="5">
    <location>
        <begin position="45"/>
        <end position="66"/>
    </location>
</feature>
<dbReference type="InterPro" id="IPR001958">
    <property type="entry name" value="Tet-R_TetA/multi-R_MdtG-like"/>
</dbReference>
<organism evidence="7 8">
    <name type="scientific">Candidatus Mycolicibacterium alkanivorans</name>
    <dbReference type="NCBI Taxonomy" id="2954114"/>
    <lineage>
        <taxon>Bacteria</taxon>
        <taxon>Bacillati</taxon>
        <taxon>Actinomycetota</taxon>
        <taxon>Actinomycetes</taxon>
        <taxon>Mycobacteriales</taxon>
        <taxon>Mycobacteriaceae</taxon>
        <taxon>Mycolicibacterium</taxon>
    </lineage>
</organism>
<feature type="transmembrane region" description="Helical" evidence="5">
    <location>
        <begin position="7"/>
        <end position="25"/>
    </location>
</feature>
<dbReference type="Pfam" id="PF07690">
    <property type="entry name" value="MFS_1"/>
    <property type="match status" value="2"/>
</dbReference>
<evidence type="ECO:0000256" key="4">
    <source>
        <dbReference type="ARBA" id="ARBA00023136"/>
    </source>
</evidence>
<keyword evidence="2 5" id="KW-0812">Transmembrane</keyword>
<dbReference type="InterPro" id="IPR036259">
    <property type="entry name" value="MFS_trans_sf"/>
</dbReference>
<feature type="transmembrane region" description="Helical" evidence="5">
    <location>
        <begin position="161"/>
        <end position="181"/>
    </location>
</feature>
<evidence type="ECO:0000256" key="5">
    <source>
        <dbReference type="SAM" id="Phobius"/>
    </source>
</evidence>
<dbReference type="PRINTS" id="PR01035">
    <property type="entry name" value="TCRTETA"/>
</dbReference>
<dbReference type="InterPro" id="IPR053200">
    <property type="entry name" value="YfmO-like"/>
</dbReference>
<dbReference type="PROSITE" id="PS50850">
    <property type="entry name" value="MFS"/>
    <property type="match status" value="1"/>
</dbReference>
<dbReference type="PANTHER" id="PTHR43683">
    <property type="entry name" value="MULTIDRUG EFFLUX PROTEIN YFMO"/>
    <property type="match status" value="1"/>
</dbReference>
<accession>A0ABS9YVP5</accession>
<sequence>MWRQPKAVWAVAFASVVAFMGIGLVDPILKPIADSLDATPSQVSLLFTSYMAVMGVAMLITGVVSSRIGPKRTLLLGLVVIIAGAGLAGMSDTVMGIVGWRALWGLGNALFIATALATIVGSARGSVAQAIILYEAALGLGIAVGPLVGGVLGSISWRGPFFGVSALMAVALVVTAVLLPETPRPQRATTLADPFRALRHRGLLGVAITALLYNFGFFTLLAFTPFPLNMSAHQIGLIFFGWGLALAFTSVVAAPRLQARFGTVPVLLVNLLCMSAVLAVMALGTDNKAVLASCVVIAGLFIGINNTLITETVMKAAPVERGVASAAYGFVRFGGAAFAPWLAGFLGERVSVHLPFWVGAAAVLAAAGVLGLTSRHLTGIDVEEDELDEITEQATAVTVGNDS</sequence>
<gene>
    <name evidence="7" type="ORF">K9U37_10545</name>
</gene>
<feature type="transmembrane region" description="Helical" evidence="5">
    <location>
        <begin position="261"/>
        <end position="283"/>
    </location>
</feature>
<feature type="domain" description="Major facilitator superfamily (MFS) profile" evidence="6">
    <location>
        <begin position="7"/>
        <end position="378"/>
    </location>
</feature>
<evidence type="ECO:0000256" key="3">
    <source>
        <dbReference type="ARBA" id="ARBA00022989"/>
    </source>
</evidence>
<dbReference type="CDD" id="cd17474">
    <property type="entry name" value="MFS_YfmO_like"/>
    <property type="match status" value="1"/>
</dbReference>
<name>A0ABS9YVP5_9MYCO</name>
<feature type="transmembrane region" description="Helical" evidence="5">
    <location>
        <begin position="235"/>
        <end position="254"/>
    </location>
</feature>
<dbReference type="Proteomes" id="UP001139068">
    <property type="component" value="Unassembled WGS sequence"/>
</dbReference>
<feature type="transmembrane region" description="Helical" evidence="5">
    <location>
        <begin position="132"/>
        <end position="155"/>
    </location>
</feature>
<dbReference type="InterPro" id="IPR011701">
    <property type="entry name" value="MFS"/>
</dbReference>
<dbReference type="Gene3D" id="1.20.1250.20">
    <property type="entry name" value="MFS general substrate transporter like domains"/>
    <property type="match status" value="1"/>
</dbReference>
<keyword evidence="3 5" id="KW-1133">Transmembrane helix</keyword>
<evidence type="ECO:0000259" key="6">
    <source>
        <dbReference type="PROSITE" id="PS50850"/>
    </source>
</evidence>
<protein>
    <submittedName>
        <fullName evidence="7">MFS transporter</fullName>
    </submittedName>
</protein>
<reference evidence="7" key="1">
    <citation type="journal article" date="2022" name="ISME J.">
        <title>Identification of active gaseous-alkane degraders at natural gas seeps.</title>
        <authorList>
            <person name="Farhan Ul Haque M."/>
            <person name="Hernandez M."/>
            <person name="Crombie A.T."/>
            <person name="Murrell J.C."/>
        </authorList>
    </citation>
    <scope>NUCLEOTIDE SEQUENCE</scope>
    <source>
        <strain evidence="7">ANDR5</strain>
    </source>
</reference>
<dbReference type="EMBL" id="JAIVFL010000001">
    <property type="protein sequence ID" value="MCI4675299.1"/>
    <property type="molecule type" value="Genomic_DNA"/>
</dbReference>
<evidence type="ECO:0000256" key="1">
    <source>
        <dbReference type="ARBA" id="ARBA00004651"/>
    </source>
</evidence>
<evidence type="ECO:0000313" key="7">
    <source>
        <dbReference type="EMBL" id="MCI4675299.1"/>
    </source>
</evidence>
<feature type="transmembrane region" description="Helical" evidence="5">
    <location>
        <begin position="354"/>
        <end position="372"/>
    </location>
</feature>
<feature type="transmembrane region" description="Helical" evidence="5">
    <location>
        <begin position="102"/>
        <end position="120"/>
    </location>
</feature>
<keyword evidence="8" id="KW-1185">Reference proteome</keyword>
<feature type="transmembrane region" description="Helical" evidence="5">
    <location>
        <begin position="202"/>
        <end position="223"/>
    </location>
</feature>
<keyword evidence="4 5" id="KW-0472">Membrane</keyword>
<evidence type="ECO:0000256" key="2">
    <source>
        <dbReference type="ARBA" id="ARBA00022692"/>
    </source>
</evidence>
<dbReference type="RefSeq" id="WP_243071637.1">
    <property type="nucleotide sequence ID" value="NZ_JAIVFL010000001.1"/>
</dbReference>
<dbReference type="PANTHER" id="PTHR43683:SF1">
    <property type="entry name" value="MULTIDRUG EFFLUX PROTEIN YFMO"/>
    <property type="match status" value="1"/>
</dbReference>
<feature type="transmembrane region" description="Helical" evidence="5">
    <location>
        <begin position="289"/>
        <end position="310"/>
    </location>
</feature>
<dbReference type="SUPFAM" id="SSF103473">
    <property type="entry name" value="MFS general substrate transporter"/>
    <property type="match status" value="1"/>
</dbReference>
<proteinExistence type="predicted"/>
<feature type="transmembrane region" description="Helical" evidence="5">
    <location>
        <begin position="73"/>
        <end position="90"/>
    </location>
</feature>
<comment type="subcellular location">
    <subcellularLocation>
        <location evidence="1">Cell membrane</location>
        <topology evidence="1">Multi-pass membrane protein</topology>
    </subcellularLocation>
</comment>